<feature type="compositionally biased region" description="Basic and acidic residues" evidence="2">
    <location>
        <begin position="374"/>
        <end position="430"/>
    </location>
</feature>
<evidence type="ECO:0000313" key="4">
    <source>
        <dbReference type="Proteomes" id="UP000279271"/>
    </source>
</evidence>
<accession>A0A3M7KW69</accession>
<dbReference type="PANTHER" id="PTHR38019:SF1">
    <property type="entry name" value="N-ACETYLTRANSFERASE DOMAIN-CONTAINING PROTEIN"/>
    <property type="match status" value="1"/>
</dbReference>
<feature type="region of interest" description="Disordered" evidence="2">
    <location>
        <begin position="373"/>
        <end position="430"/>
    </location>
</feature>
<organism evidence="3 4">
    <name type="scientific">Auxenochlorella protothecoides</name>
    <name type="common">Green microalga</name>
    <name type="synonym">Chlorella protothecoides</name>
    <dbReference type="NCBI Taxonomy" id="3075"/>
    <lineage>
        <taxon>Eukaryota</taxon>
        <taxon>Viridiplantae</taxon>
        <taxon>Chlorophyta</taxon>
        <taxon>core chlorophytes</taxon>
        <taxon>Trebouxiophyceae</taxon>
        <taxon>Chlorellales</taxon>
        <taxon>Chlorellaceae</taxon>
        <taxon>Auxenochlorella</taxon>
    </lineage>
</organism>
<comment type="caution">
    <text evidence="3">The sequence shown here is derived from an EMBL/GenBank/DDBJ whole genome shotgun (WGS) entry which is preliminary data.</text>
</comment>
<dbReference type="EMBL" id="QOKY01000173">
    <property type="protein sequence ID" value="RMZ54741.1"/>
    <property type="molecule type" value="Genomic_DNA"/>
</dbReference>
<dbReference type="AlphaFoldDB" id="A0A3M7KW69"/>
<gene>
    <name evidence="3" type="ORF">APUTEX25_003119</name>
</gene>
<sequence length="561" mass="64139">MFFDDGDEDEPLVPARHTLFRGQKPVQEWLKELERVKEDALAHPSKPRLTLQDVADRAMDSSFRGRLVPTSPRSIDACLRLGIDPASLRHIPLEAYAKWERDPELARLAYDSEESLRQARMTVYGSEAEGRDPVTRVKNLLEERARLEEQGLSGQRRAKGPSQPGSPGPGGGALGQGVGQDATMDMVEREAKRLEVLRRRQERELQQMVAHEVARREQEQKAKAKIEALERRTEEQRKAREAAAEEWSRQQRDRALAKKQEEAEKERQDREQEAARHAREAAAAAAEEEEAFKRRQMGYQKELERLAKANAARAETDRILAEQEAAIAARREAIQQREAHREAAKAALIEERAAANALQQRLAEARIATTLESNRQKMEEKIKAAQDRWEAAEARSRALEAARQAEDEEKRRRDREKEEQRRATYEDARRQEAERVAEVLRRAADKDADLAALAREREAEAARKALERRLQLKHKAEAVEQMKRRDAFERAEALKRIEEETSHAQALLAQRSALQQQRRQANLDLSVQRQRVAESMSKLLSSGGWERALAQGLDVSSLLRK</sequence>
<feature type="coiled-coil region" evidence="1">
    <location>
        <begin position="462"/>
        <end position="524"/>
    </location>
</feature>
<name>A0A3M7KW69_AUXPR</name>
<reference evidence="4" key="1">
    <citation type="journal article" date="2018" name="Algal Res.">
        <title>Characterization of plant carbon substrate utilization by Auxenochlorella protothecoides.</title>
        <authorList>
            <person name="Vogler B.W."/>
            <person name="Starkenburg S.R."/>
            <person name="Sudasinghe N."/>
            <person name="Schambach J.Y."/>
            <person name="Rollin J.A."/>
            <person name="Pattathil S."/>
            <person name="Barry A.N."/>
        </authorList>
    </citation>
    <scope>NUCLEOTIDE SEQUENCE [LARGE SCALE GENOMIC DNA]</scope>
    <source>
        <strain evidence="4">UTEX 25</strain>
    </source>
</reference>
<dbReference type="PANTHER" id="PTHR38019">
    <property type="entry name" value="KDA ANTIGEN P200, PUTATIVE-RELATED"/>
    <property type="match status" value="1"/>
</dbReference>
<evidence type="ECO:0000256" key="2">
    <source>
        <dbReference type="SAM" id="MobiDB-lite"/>
    </source>
</evidence>
<feature type="compositionally biased region" description="Basic and acidic residues" evidence="2">
    <location>
        <begin position="212"/>
        <end position="280"/>
    </location>
</feature>
<keyword evidence="1" id="KW-0175">Coiled coil</keyword>
<dbReference type="Proteomes" id="UP000279271">
    <property type="component" value="Unassembled WGS sequence"/>
</dbReference>
<feature type="region of interest" description="Disordered" evidence="2">
    <location>
        <begin position="210"/>
        <end position="293"/>
    </location>
</feature>
<evidence type="ECO:0000256" key="1">
    <source>
        <dbReference type="SAM" id="Coils"/>
    </source>
</evidence>
<feature type="region of interest" description="Disordered" evidence="2">
    <location>
        <begin position="148"/>
        <end position="179"/>
    </location>
</feature>
<evidence type="ECO:0000313" key="3">
    <source>
        <dbReference type="EMBL" id="RMZ54741.1"/>
    </source>
</evidence>
<protein>
    <recommendedName>
        <fullName evidence="5">Reticulocyte-binding protein 2-like protein a</fullName>
    </recommendedName>
</protein>
<evidence type="ECO:0008006" key="5">
    <source>
        <dbReference type="Google" id="ProtNLM"/>
    </source>
</evidence>
<feature type="compositionally biased region" description="Gly residues" evidence="2">
    <location>
        <begin position="168"/>
        <end position="178"/>
    </location>
</feature>
<proteinExistence type="predicted"/>